<feature type="transmembrane region" description="Helical" evidence="1">
    <location>
        <begin position="18"/>
        <end position="36"/>
    </location>
</feature>
<evidence type="ECO:0000313" key="2">
    <source>
        <dbReference type="EMBL" id="GLP97398.1"/>
    </source>
</evidence>
<keyword evidence="1" id="KW-1133">Transmembrane helix</keyword>
<comment type="caution">
    <text evidence="2">The sequence shown here is derived from an EMBL/GenBank/DDBJ whole genome shotgun (WGS) entry which is preliminary data.</text>
</comment>
<evidence type="ECO:0000313" key="3">
    <source>
        <dbReference type="Proteomes" id="UP001161422"/>
    </source>
</evidence>
<reference evidence="2" key="2">
    <citation type="submission" date="2023-01" db="EMBL/GenBank/DDBJ databases">
        <title>Draft genome sequence of Paraferrimonas sedimenticola strain NBRC 101628.</title>
        <authorList>
            <person name="Sun Q."/>
            <person name="Mori K."/>
        </authorList>
    </citation>
    <scope>NUCLEOTIDE SEQUENCE</scope>
    <source>
        <strain evidence="2">NBRC 101628</strain>
    </source>
</reference>
<keyword evidence="1" id="KW-0472">Membrane</keyword>
<dbReference type="AlphaFoldDB" id="A0AA37RY61"/>
<proteinExistence type="predicted"/>
<keyword evidence="1" id="KW-0812">Transmembrane</keyword>
<organism evidence="2 3">
    <name type="scientific">Paraferrimonas sedimenticola</name>
    <dbReference type="NCBI Taxonomy" id="375674"/>
    <lineage>
        <taxon>Bacteria</taxon>
        <taxon>Pseudomonadati</taxon>
        <taxon>Pseudomonadota</taxon>
        <taxon>Gammaproteobacteria</taxon>
        <taxon>Alteromonadales</taxon>
        <taxon>Ferrimonadaceae</taxon>
        <taxon>Paraferrimonas</taxon>
    </lineage>
</organism>
<keyword evidence="3" id="KW-1185">Reference proteome</keyword>
<reference evidence="2" key="1">
    <citation type="journal article" date="2014" name="Int. J. Syst. Evol. Microbiol.">
        <title>Complete genome sequence of Corynebacterium casei LMG S-19264T (=DSM 44701T), isolated from a smear-ripened cheese.</title>
        <authorList>
            <consortium name="US DOE Joint Genome Institute (JGI-PGF)"/>
            <person name="Walter F."/>
            <person name="Albersmeier A."/>
            <person name="Kalinowski J."/>
            <person name="Ruckert C."/>
        </authorList>
    </citation>
    <scope>NUCLEOTIDE SEQUENCE</scope>
    <source>
        <strain evidence="2">NBRC 101628</strain>
    </source>
</reference>
<sequence>MIHWYAVFSTKNKNAHRVILFLVALFVLACFYQVAANEAIEFLAALLPVPVLVWFFGRASQFKRKYHIRES</sequence>
<name>A0AA37RY61_9GAMM</name>
<feature type="transmembrane region" description="Helical" evidence="1">
    <location>
        <begin position="42"/>
        <end position="59"/>
    </location>
</feature>
<dbReference type="RefSeq" id="WP_095504756.1">
    <property type="nucleotide sequence ID" value="NZ_BSNC01000006.1"/>
</dbReference>
<dbReference type="EMBL" id="BSNC01000006">
    <property type="protein sequence ID" value="GLP97398.1"/>
    <property type="molecule type" value="Genomic_DNA"/>
</dbReference>
<evidence type="ECO:0000256" key="1">
    <source>
        <dbReference type="SAM" id="Phobius"/>
    </source>
</evidence>
<gene>
    <name evidence="2" type="ORF">GCM10007895_27050</name>
</gene>
<protein>
    <submittedName>
        <fullName evidence="2">Uncharacterized protein</fullName>
    </submittedName>
</protein>
<accession>A0AA37RY61</accession>
<dbReference type="Proteomes" id="UP001161422">
    <property type="component" value="Unassembled WGS sequence"/>
</dbReference>